<dbReference type="Gene3D" id="3.30.70.240">
    <property type="match status" value="1"/>
</dbReference>
<evidence type="ECO:0000256" key="1">
    <source>
        <dbReference type="SAM" id="MobiDB-lite"/>
    </source>
</evidence>
<gene>
    <name evidence="3" type="ORF">L210DRAFT_2969488</name>
</gene>
<name>A0AAD4C2X9_BOLED</name>
<sequence length="167" mass="18748">MRKPRRFFACPLPTDGGSAERQCSLRGQHSRWQQRQLVVRQLQFCGMSCENVPWRVRERETSERFLISSPDQPLNGRGTTGSRGWTTSSSRVAQVAANDSAAQQTIVRRSPPCAKGLIRRSRTELSRVMLIDPPQFKVLSDLVQKECQGRGRLETLTFAASATADNT</sequence>
<proteinExistence type="predicted"/>
<comment type="caution">
    <text evidence="3">The sequence shown here is derived from an EMBL/GenBank/DDBJ whole genome shotgun (WGS) entry which is preliminary data.</text>
</comment>
<dbReference type="Pfam" id="PF20268">
    <property type="entry name" value="SBDS_C"/>
    <property type="match status" value="1"/>
</dbReference>
<evidence type="ECO:0000313" key="3">
    <source>
        <dbReference type="EMBL" id="KAF8446305.1"/>
    </source>
</evidence>
<evidence type="ECO:0000259" key="2">
    <source>
        <dbReference type="Pfam" id="PF20268"/>
    </source>
</evidence>
<protein>
    <recommendedName>
        <fullName evidence="2">Ribosome maturation protein SDO1/SBDS C-terminal domain-containing protein</fullName>
    </recommendedName>
</protein>
<feature type="region of interest" description="Disordered" evidence="1">
    <location>
        <begin position="69"/>
        <end position="88"/>
    </location>
</feature>
<dbReference type="Proteomes" id="UP001194468">
    <property type="component" value="Unassembled WGS sequence"/>
</dbReference>
<keyword evidence="4" id="KW-1185">Reference proteome</keyword>
<dbReference type="EMBL" id="WHUW01000005">
    <property type="protein sequence ID" value="KAF8446305.1"/>
    <property type="molecule type" value="Genomic_DNA"/>
</dbReference>
<reference evidence="3" key="2">
    <citation type="journal article" date="2020" name="Nat. Commun.">
        <title>Large-scale genome sequencing of mycorrhizal fungi provides insights into the early evolution of symbiotic traits.</title>
        <authorList>
            <person name="Miyauchi S."/>
            <person name="Kiss E."/>
            <person name="Kuo A."/>
            <person name="Drula E."/>
            <person name="Kohler A."/>
            <person name="Sanchez-Garcia M."/>
            <person name="Morin E."/>
            <person name="Andreopoulos B."/>
            <person name="Barry K.W."/>
            <person name="Bonito G."/>
            <person name="Buee M."/>
            <person name="Carver A."/>
            <person name="Chen C."/>
            <person name="Cichocki N."/>
            <person name="Clum A."/>
            <person name="Culley D."/>
            <person name="Crous P.W."/>
            <person name="Fauchery L."/>
            <person name="Girlanda M."/>
            <person name="Hayes R.D."/>
            <person name="Keri Z."/>
            <person name="LaButti K."/>
            <person name="Lipzen A."/>
            <person name="Lombard V."/>
            <person name="Magnuson J."/>
            <person name="Maillard F."/>
            <person name="Murat C."/>
            <person name="Nolan M."/>
            <person name="Ohm R.A."/>
            <person name="Pangilinan J."/>
            <person name="Pereira M.F."/>
            <person name="Perotto S."/>
            <person name="Peter M."/>
            <person name="Pfister S."/>
            <person name="Riley R."/>
            <person name="Sitrit Y."/>
            <person name="Stielow J.B."/>
            <person name="Szollosi G."/>
            <person name="Zifcakova L."/>
            <person name="Stursova M."/>
            <person name="Spatafora J.W."/>
            <person name="Tedersoo L."/>
            <person name="Vaario L.M."/>
            <person name="Yamada A."/>
            <person name="Yan M."/>
            <person name="Wang P."/>
            <person name="Xu J."/>
            <person name="Bruns T."/>
            <person name="Baldrian P."/>
            <person name="Vilgalys R."/>
            <person name="Dunand C."/>
            <person name="Henrissat B."/>
            <person name="Grigoriev I.V."/>
            <person name="Hibbett D."/>
            <person name="Nagy L.G."/>
            <person name="Martin F.M."/>
        </authorList>
    </citation>
    <scope>NUCLEOTIDE SEQUENCE</scope>
    <source>
        <strain evidence="3">BED1</strain>
    </source>
</reference>
<dbReference type="InterPro" id="IPR046928">
    <property type="entry name" value="SDO1/SBDS_C"/>
</dbReference>
<accession>A0AAD4C2X9</accession>
<organism evidence="3 4">
    <name type="scientific">Boletus edulis BED1</name>
    <dbReference type="NCBI Taxonomy" id="1328754"/>
    <lineage>
        <taxon>Eukaryota</taxon>
        <taxon>Fungi</taxon>
        <taxon>Dikarya</taxon>
        <taxon>Basidiomycota</taxon>
        <taxon>Agaricomycotina</taxon>
        <taxon>Agaricomycetes</taxon>
        <taxon>Agaricomycetidae</taxon>
        <taxon>Boletales</taxon>
        <taxon>Boletineae</taxon>
        <taxon>Boletaceae</taxon>
        <taxon>Boletoideae</taxon>
        <taxon>Boletus</taxon>
    </lineage>
</organism>
<feature type="compositionally biased region" description="Low complexity" evidence="1">
    <location>
        <begin position="76"/>
        <end position="88"/>
    </location>
</feature>
<evidence type="ECO:0000313" key="4">
    <source>
        <dbReference type="Proteomes" id="UP001194468"/>
    </source>
</evidence>
<dbReference type="AlphaFoldDB" id="A0AAD4C2X9"/>
<feature type="domain" description="Ribosome maturation protein SDO1/SBDS C-terminal" evidence="2">
    <location>
        <begin position="123"/>
        <end position="157"/>
    </location>
</feature>
<reference evidence="3" key="1">
    <citation type="submission" date="2019-10" db="EMBL/GenBank/DDBJ databases">
        <authorList>
            <consortium name="DOE Joint Genome Institute"/>
            <person name="Kuo A."/>
            <person name="Miyauchi S."/>
            <person name="Kiss E."/>
            <person name="Drula E."/>
            <person name="Kohler A."/>
            <person name="Sanchez-Garcia M."/>
            <person name="Andreopoulos B."/>
            <person name="Barry K.W."/>
            <person name="Bonito G."/>
            <person name="Buee M."/>
            <person name="Carver A."/>
            <person name="Chen C."/>
            <person name="Cichocki N."/>
            <person name="Clum A."/>
            <person name="Culley D."/>
            <person name="Crous P.W."/>
            <person name="Fauchery L."/>
            <person name="Girlanda M."/>
            <person name="Hayes R."/>
            <person name="Keri Z."/>
            <person name="LaButti K."/>
            <person name="Lipzen A."/>
            <person name="Lombard V."/>
            <person name="Magnuson J."/>
            <person name="Maillard F."/>
            <person name="Morin E."/>
            <person name="Murat C."/>
            <person name="Nolan M."/>
            <person name="Ohm R."/>
            <person name="Pangilinan J."/>
            <person name="Pereira M."/>
            <person name="Perotto S."/>
            <person name="Peter M."/>
            <person name="Riley R."/>
            <person name="Sitrit Y."/>
            <person name="Stielow B."/>
            <person name="Szollosi G."/>
            <person name="Zifcakova L."/>
            <person name="Stursova M."/>
            <person name="Spatafora J.W."/>
            <person name="Tedersoo L."/>
            <person name="Vaario L.-M."/>
            <person name="Yamada A."/>
            <person name="Yan M."/>
            <person name="Wang P."/>
            <person name="Xu J."/>
            <person name="Bruns T."/>
            <person name="Baldrian P."/>
            <person name="Vilgalys R."/>
            <person name="Henrissat B."/>
            <person name="Grigoriev I.V."/>
            <person name="Hibbett D."/>
            <person name="Nagy L.G."/>
            <person name="Martin F.M."/>
        </authorList>
    </citation>
    <scope>NUCLEOTIDE SEQUENCE</scope>
    <source>
        <strain evidence="3">BED1</strain>
    </source>
</reference>